<evidence type="ECO:0000256" key="8">
    <source>
        <dbReference type="ARBA" id="ARBA00023077"/>
    </source>
</evidence>
<keyword evidence="16" id="KW-0675">Receptor</keyword>
<evidence type="ECO:0000256" key="3">
    <source>
        <dbReference type="ARBA" id="ARBA00022452"/>
    </source>
</evidence>
<dbReference type="OrthoDB" id="127311at2"/>
<accession>A0A0L0ESA2</accession>
<evidence type="ECO:0000256" key="2">
    <source>
        <dbReference type="ARBA" id="ARBA00022448"/>
    </source>
</evidence>
<evidence type="ECO:0000256" key="10">
    <source>
        <dbReference type="ARBA" id="ARBA00023237"/>
    </source>
</evidence>
<feature type="chain" id="PRO_5005538029" evidence="13">
    <location>
        <begin position="22"/>
        <end position="695"/>
    </location>
</feature>
<evidence type="ECO:0000256" key="1">
    <source>
        <dbReference type="ARBA" id="ARBA00004571"/>
    </source>
</evidence>
<feature type="signal peptide" evidence="13">
    <location>
        <begin position="1"/>
        <end position="21"/>
    </location>
</feature>
<dbReference type="PANTHER" id="PTHR32552">
    <property type="entry name" value="FERRICHROME IRON RECEPTOR-RELATED"/>
    <property type="match status" value="1"/>
</dbReference>
<dbReference type="GO" id="GO:0006826">
    <property type="term" value="P:iron ion transport"/>
    <property type="evidence" value="ECO:0007669"/>
    <property type="project" value="UniProtKB-KW"/>
</dbReference>
<dbReference type="InterPro" id="IPR012910">
    <property type="entry name" value="Plug_dom"/>
</dbReference>
<dbReference type="InterPro" id="IPR000531">
    <property type="entry name" value="Beta-barrel_TonB"/>
</dbReference>
<evidence type="ECO:0000256" key="5">
    <source>
        <dbReference type="ARBA" id="ARBA00022692"/>
    </source>
</evidence>
<proteinExistence type="inferred from homology"/>
<evidence type="ECO:0000256" key="11">
    <source>
        <dbReference type="PROSITE-ProRule" id="PRU01360"/>
    </source>
</evidence>
<keyword evidence="10 11" id="KW-0998">Cell outer membrane</keyword>
<keyword evidence="7" id="KW-0406">Ion transport</keyword>
<protein>
    <submittedName>
        <fullName evidence="16">TonB-dependent receptor</fullName>
    </submittedName>
</protein>
<evidence type="ECO:0000256" key="6">
    <source>
        <dbReference type="ARBA" id="ARBA00023004"/>
    </source>
</evidence>
<evidence type="ECO:0000259" key="14">
    <source>
        <dbReference type="Pfam" id="PF00593"/>
    </source>
</evidence>
<evidence type="ECO:0000256" key="13">
    <source>
        <dbReference type="SAM" id="SignalP"/>
    </source>
</evidence>
<comment type="subcellular location">
    <subcellularLocation>
        <location evidence="1 11">Cell outer membrane</location>
        <topology evidence="1 11">Multi-pass membrane protein</topology>
    </subcellularLocation>
</comment>
<dbReference type="InterPro" id="IPR039426">
    <property type="entry name" value="TonB-dep_rcpt-like"/>
</dbReference>
<comment type="caution">
    <text evidence="16">The sequence shown here is derived from an EMBL/GenBank/DDBJ whole genome shotgun (WGS) entry which is preliminary data.</text>
</comment>
<dbReference type="InterPro" id="IPR036942">
    <property type="entry name" value="Beta-barrel_TonB_sf"/>
</dbReference>
<dbReference type="SUPFAM" id="SSF56935">
    <property type="entry name" value="Porins"/>
    <property type="match status" value="1"/>
</dbReference>
<sequence>MNKLKYAMLPLALAVSQAVMADDDAELKSIEQIVVYGENKQNSLKNTTSSIAVIDEEQLKNGQHSSYLNALQGIANVIVTGGLPSIRGQEGQGVADGFSSFSSGAKPRISMMRDGVAEPFVAKVSGDLGLWDVEQIEVLRGPQSSNSGRNSIGGIVYIKTKEPSLTDLEAATRIGYANQDSQYEYAGVVSIPLIEDQLAVRTSVQHIEGETYLNFVYDKGYPFDPKDYDNTRTDIKVKWQPAGVSGLDMLLHYVDNAETGERQWGFEGPDLDAHLVTSEYGRDPATGERVLVGSYARDKRTDYERWSLRTRYTINSAFNFELMISDSDYDYVFEQYPTYWHVSMADGGRTYDAKVSYDGGERVSGYVGYYYNERDQQFIRQDWYDGYDDSDSKAIYGEFTFAVGERSRLIAGGRVEEESQYRVFNGFGGPVTGLGFTLDVDNRIYLPKVAFLHDLTDDTTLNASFRKGYSSGGGDFHWGSMSNYIFKPEYVDTFELGARSSVLDGRMNLAANVFYNDFTDYQFNGIAESGLARDYKVINLGQVTSYGLETEARFAVNDELTLSASLGLLNSTIDEANAQNRASEGLDLPKAADVTLGLGLEYWPTDNIQLTARSNFVGDYYSKLGGKAEQMVGDYTQFHFSAAYIAEQWRVNAYINNAFDEEGVIYGERDAGTGRYRYGDLIDPQTVGISFNYTL</sequence>
<evidence type="ECO:0000313" key="16">
    <source>
        <dbReference type="EMBL" id="KNC67291.1"/>
    </source>
</evidence>
<dbReference type="PANTHER" id="PTHR32552:SF81">
    <property type="entry name" value="TONB-DEPENDENT OUTER MEMBRANE RECEPTOR"/>
    <property type="match status" value="1"/>
</dbReference>
<name>A0A0L0ESA2_9GAMM</name>
<evidence type="ECO:0000313" key="17">
    <source>
        <dbReference type="Proteomes" id="UP000036850"/>
    </source>
</evidence>
<reference evidence="17" key="1">
    <citation type="submission" date="2015-07" db="EMBL/GenBank/DDBJ databases">
        <title>Draft genome sequence of a Pseudoalteromonas rubra strain, OCN096, isolated from Kaneohe Bay, Oahu, Hawaii.</title>
        <authorList>
            <person name="Beurmann S."/>
            <person name="Ushijima B."/>
            <person name="Belcaid M."/>
            <person name="Callahan S.M."/>
            <person name="Aeby G.S."/>
        </authorList>
    </citation>
    <scope>NUCLEOTIDE SEQUENCE [LARGE SCALE GENOMIC DNA]</scope>
    <source>
        <strain evidence="17">OCN096</strain>
    </source>
</reference>
<keyword evidence="4" id="KW-0410">Iron transport</keyword>
<keyword evidence="3 11" id="KW-1134">Transmembrane beta strand</keyword>
<evidence type="ECO:0000256" key="12">
    <source>
        <dbReference type="RuleBase" id="RU003357"/>
    </source>
</evidence>
<keyword evidence="5 11" id="KW-0812">Transmembrane</keyword>
<feature type="domain" description="TonB-dependent receptor plug" evidence="15">
    <location>
        <begin position="44"/>
        <end position="155"/>
    </location>
</feature>
<gene>
    <name evidence="16" type="ORF">AC626_11690</name>
</gene>
<evidence type="ECO:0000256" key="4">
    <source>
        <dbReference type="ARBA" id="ARBA00022496"/>
    </source>
</evidence>
<dbReference type="Pfam" id="PF07715">
    <property type="entry name" value="Plug"/>
    <property type="match status" value="1"/>
</dbReference>
<feature type="domain" description="TonB-dependent receptor-like beta-barrel" evidence="14">
    <location>
        <begin position="264"/>
        <end position="657"/>
    </location>
</feature>
<dbReference type="GO" id="GO:0009279">
    <property type="term" value="C:cell outer membrane"/>
    <property type="evidence" value="ECO:0007669"/>
    <property type="project" value="UniProtKB-SubCell"/>
</dbReference>
<dbReference type="Gene3D" id="2.40.170.20">
    <property type="entry name" value="TonB-dependent receptor, beta-barrel domain"/>
    <property type="match status" value="1"/>
</dbReference>
<evidence type="ECO:0000256" key="7">
    <source>
        <dbReference type="ARBA" id="ARBA00023065"/>
    </source>
</evidence>
<dbReference type="EMBL" id="LFZX01000079">
    <property type="protein sequence ID" value="KNC67291.1"/>
    <property type="molecule type" value="Genomic_DNA"/>
</dbReference>
<organism evidence="16 17">
    <name type="scientific">Pseudoalteromonas rubra</name>
    <dbReference type="NCBI Taxonomy" id="43658"/>
    <lineage>
        <taxon>Bacteria</taxon>
        <taxon>Pseudomonadati</taxon>
        <taxon>Pseudomonadota</taxon>
        <taxon>Gammaproteobacteria</taxon>
        <taxon>Alteromonadales</taxon>
        <taxon>Pseudoalteromonadaceae</taxon>
        <taxon>Pseudoalteromonas</taxon>
    </lineage>
</organism>
<evidence type="ECO:0000259" key="15">
    <source>
        <dbReference type="Pfam" id="PF07715"/>
    </source>
</evidence>
<dbReference type="Pfam" id="PF00593">
    <property type="entry name" value="TonB_dep_Rec_b-barrel"/>
    <property type="match status" value="1"/>
</dbReference>
<keyword evidence="2 11" id="KW-0813">Transport</keyword>
<keyword evidence="8 12" id="KW-0798">TonB box</keyword>
<evidence type="ECO:0000256" key="9">
    <source>
        <dbReference type="ARBA" id="ARBA00023136"/>
    </source>
</evidence>
<dbReference type="AlphaFoldDB" id="A0A0L0ESA2"/>
<keyword evidence="6" id="KW-0408">Iron</keyword>
<dbReference type="Proteomes" id="UP000036850">
    <property type="component" value="Unassembled WGS sequence"/>
</dbReference>
<keyword evidence="9 11" id="KW-0472">Membrane</keyword>
<dbReference type="PROSITE" id="PS52016">
    <property type="entry name" value="TONB_DEPENDENT_REC_3"/>
    <property type="match status" value="1"/>
</dbReference>
<keyword evidence="13" id="KW-0732">Signal</keyword>
<dbReference type="PATRIC" id="fig|43658.6.peg.947"/>
<comment type="similarity">
    <text evidence="11 12">Belongs to the TonB-dependent receptor family.</text>
</comment>